<keyword evidence="2" id="KW-0812">Transmembrane</keyword>
<feature type="compositionally biased region" description="Basic and acidic residues" evidence="1">
    <location>
        <begin position="154"/>
        <end position="163"/>
    </location>
</feature>
<feature type="transmembrane region" description="Helical" evidence="2">
    <location>
        <begin position="91"/>
        <end position="112"/>
    </location>
</feature>
<organism evidence="3 4">
    <name type="scientific">Streptomyces chilikensis</name>
    <dbReference type="NCBI Taxonomy" id="1194079"/>
    <lineage>
        <taxon>Bacteria</taxon>
        <taxon>Bacillati</taxon>
        <taxon>Actinomycetota</taxon>
        <taxon>Actinomycetes</taxon>
        <taxon>Kitasatosporales</taxon>
        <taxon>Streptomycetaceae</taxon>
        <taxon>Streptomyces</taxon>
    </lineage>
</organism>
<evidence type="ECO:0000313" key="4">
    <source>
        <dbReference type="Proteomes" id="UP001551584"/>
    </source>
</evidence>
<feature type="compositionally biased region" description="Low complexity" evidence="1">
    <location>
        <begin position="62"/>
        <end position="71"/>
    </location>
</feature>
<keyword evidence="2" id="KW-1133">Transmembrane helix</keyword>
<feature type="transmembrane region" description="Helical" evidence="2">
    <location>
        <begin position="118"/>
        <end position="139"/>
    </location>
</feature>
<reference evidence="3 4" key="1">
    <citation type="submission" date="2024-06" db="EMBL/GenBank/DDBJ databases">
        <title>The Natural Products Discovery Center: Release of the First 8490 Sequenced Strains for Exploring Actinobacteria Biosynthetic Diversity.</title>
        <authorList>
            <person name="Kalkreuter E."/>
            <person name="Kautsar S.A."/>
            <person name="Yang D."/>
            <person name="Bader C.D."/>
            <person name="Teijaro C.N."/>
            <person name="Fluegel L."/>
            <person name="Davis C.M."/>
            <person name="Simpson J.R."/>
            <person name="Lauterbach L."/>
            <person name="Steele A.D."/>
            <person name="Gui C."/>
            <person name="Meng S."/>
            <person name="Li G."/>
            <person name="Viehrig K."/>
            <person name="Ye F."/>
            <person name="Su P."/>
            <person name="Kiefer A.F."/>
            <person name="Nichols A."/>
            <person name="Cepeda A.J."/>
            <person name="Yan W."/>
            <person name="Fan B."/>
            <person name="Jiang Y."/>
            <person name="Adhikari A."/>
            <person name="Zheng C.-J."/>
            <person name="Schuster L."/>
            <person name="Cowan T.M."/>
            <person name="Smanski M.J."/>
            <person name="Chevrette M.G."/>
            <person name="De Carvalho L.P.S."/>
            <person name="Shen B."/>
        </authorList>
    </citation>
    <scope>NUCLEOTIDE SEQUENCE [LARGE SCALE GENOMIC DNA]</scope>
    <source>
        <strain evidence="3 4">NPDC048117</strain>
    </source>
</reference>
<accession>A0ABV3EJH0</accession>
<name>A0ABV3EJH0_9ACTN</name>
<dbReference type="Proteomes" id="UP001551584">
    <property type="component" value="Unassembled WGS sequence"/>
</dbReference>
<feature type="region of interest" description="Disordered" evidence="1">
    <location>
        <begin position="262"/>
        <end position="297"/>
    </location>
</feature>
<keyword evidence="2" id="KW-0472">Membrane</keyword>
<evidence type="ECO:0000256" key="1">
    <source>
        <dbReference type="SAM" id="MobiDB-lite"/>
    </source>
</evidence>
<proteinExistence type="predicted"/>
<keyword evidence="4" id="KW-1185">Reference proteome</keyword>
<gene>
    <name evidence="3" type="ORF">AB0D95_03230</name>
</gene>
<feature type="region of interest" description="Disordered" evidence="1">
    <location>
        <begin position="144"/>
        <end position="168"/>
    </location>
</feature>
<comment type="caution">
    <text evidence="3">The sequence shown here is derived from an EMBL/GenBank/DDBJ whole genome shotgun (WGS) entry which is preliminary data.</text>
</comment>
<dbReference type="RefSeq" id="WP_359268421.1">
    <property type="nucleotide sequence ID" value="NZ_JBEZNA010000004.1"/>
</dbReference>
<evidence type="ECO:0000313" key="3">
    <source>
        <dbReference type="EMBL" id="MEU9576296.1"/>
    </source>
</evidence>
<feature type="region of interest" description="Disordered" evidence="1">
    <location>
        <begin position="41"/>
        <end position="85"/>
    </location>
</feature>
<protein>
    <submittedName>
        <fullName evidence="3">Uncharacterized protein</fullName>
    </submittedName>
</protein>
<sequence length="297" mass="32327">MSLRNELRPLVAGLRWTAPFIGSLVLARHLARLTSRIRQAARRTGKNKPTAPFIPAQKTPETGVPQPVQKVPTPPPAAPAKKGAGDRLENAGITALILLVAYAATAPFWGLLMRAIAPYLPLLVGLLIGLWLIAACVVAPRNDQETAGETEESGEQHDEHQDHDEPEDTWPARRDAIRLFVEHAVAAGAAGHRPAQGRGAPLEDLMAELADAGAPRLSRKEFETILTRAGIPYREQMKFRIDGKRRNLPGVHIDDLTKALSRTPHLPPELIPDLTPGAPTYATPTRETPEEEQPADD</sequence>
<evidence type="ECO:0000256" key="2">
    <source>
        <dbReference type="SAM" id="Phobius"/>
    </source>
</evidence>
<dbReference type="EMBL" id="JBEZNA010000004">
    <property type="protein sequence ID" value="MEU9576296.1"/>
    <property type="molecule type" value="Genomic_DNA"/>
</dbReference>